<gene>
    <name evidence="3" type="primary">rps11</name>
</gene>
<dbReference type="SUPFAM" id="SSF53137">
    <property type="entry name" value="Translational machinery components"/>
    <property type="match status" value="1"/>
</dbReference>
<dbReference type="GO" id="GO:0006412">
    <property type="term" value="P:translation"/>
    <property type="evidence" value="ECO:0007669"/>
    <property type="project" value="InterPro"/>
</dbReference>
<dbReference type="InterPro" id="IPR036967">
    <property type="entry name" value="Ribosomal_uS11_sf"/>
</dbReference>
<dbReference type="EMBL" id="MW018491">
    <property type="protein sequence ID" value="QQD79292.1"/>
    <property type="molecule type" value="Genomic_DNA"/>
</dbReference>
<evidence type="ECO:0000256" key="2">
    <source>
        <dbReference type="ARBA" id="ARBA00023274"/>
    </source>
</evidence>
<evidence type="ECO:0000256" key="1">
    <source>
        <dbReference type="ARBA" id="ARBA00022980"/>
    </source>
</evidence>
<dbReference type="GeneID" id="65341440"/>
<keyword evidence="2" id="KW-0687">Ribonucleoprotein</keyword>
<dbReference type="GO" id="GO:0005840">
    <property type="term" value="C:ribosome"/>
    <property type="evidence" value="ECO:0007669"/>
    <property type="project" value="UniProtKB-KW"/>
</dbReference>
<dbReference type="GO" id="GO:1990904">
    <property type="term" value="C:ribonucleoprotein complex"/>
    <property type="evidence" value="ECO:0007669"/>
    <property type="project" value="UniProtKB-KW"/>
</dbReference>
<keyword evidence="3" id="KW-0496">Mitochondrion</keyword>
<organism evidence="3">
    <name type="scientific">Trieres regia</name>
    <dbReference type="NCBI Taxonomy" id="1335017"/>
    <lineage>
        <taxon>Eukaryota</taxon>
        <taxon>Sar</taxon>
        <taxon>Stramenopiles</taxon>
        <taxon>Ochrophyta</taxon>
        <taxon>Bacillariophyta</taxon>
        <taxon>Mediophyceae</taxon>
        <taxon>Biddulphiophycidae</taxon>
        <taxon>Eupodiscales</taxon>
        <taxon>Parodontellaceae</taxon>
        <taxon>Trieres</taxon>
    </lineage>
</organism>
<sequence>MFLYYILKEKKLQLLNLKQAQFIKNLNQKKLDLKYVKKTKLVNLILNFFVLNLRRKTQKLSIEKTNNIHINMKPYLKNFCYTYNRYKNLYFYYLFCVTPKNRINFTIVKNILTYLKCMLKFNDHSGINLFLNKSDAISVPKLIQKSIRYVIVIKLMKTNILININDMKGKPLFNLTSGIANLKGKQKTKQPSALINLLRILIAKNKYLKAFPVAVHFYHFKRIYLESLAVRYLKQKFFITSVKSYNLLAHNGCRQKKRKRF</sequence>
<geneLocation type="mitochondrion" evidence="3"/>
<name>A0A7T5BNE3_9STRA</name>
<dbReference type="RefSeq" id="YP_010131913.1">
    <property type="nucleotide sequence ID" value="NC_056371.1"/>
</dbReference>
<dbReference type="AlphaFoldDB" id="A0A7T5BNE3"/>
<dbReference type="GO" id="GO:0003735">
    <property type="term" value="F:structural constituent of ribosome"/>
    <property type="evidence" value="ECO:0007669"/>
    <property type="project" value="InterPro"/>
</dbReference>
<dbReference type="Gene3D" id="3.30.420.80">
    <property type="entry name" value="Ribosomal protein S11"/>
    <property type="match status" value="1"/>
</dbReference>
<proteinExistence type="predicted"/>
<reference evidence="3" key="1">
    <citation type="journal article" date="2021" name="J. Appl. Phycol.">
        <title>Mitochondrial genome of the harmful algal bloom species Odontella regia (Mediophyceae, Bacillariophyta).</title>
        <authorList>
            <person name="Wang Y."/>
            <person name="Chen Y."/>
            <person name="Wang J."/>
            <person name="Liu F."/>
            <person name="Chen N."/>
        </authorList>
    </citation>
    <scope>NUCLEOTIDE SEQUENCE</scope>
</reference>
<accession>A0A7T5BNE3</accession>
<evidence type="ECO:0000313" key="3">
    <source>
        <dbReference type="EMBL" id="QQD79292.1"/>
    </source>
</evidence>
<keyword evidence="1 3" id="KW-0689">Ribosomal protein</keyword>
<protein>
    <submittedName>
        <fullName evidence="3">Ribosomal protein S11</fullName>
    </submittedName>
</protein>